<organism evidence="1 2">
    <name type="scientific">Paenibacillus agricola</name>
    <dbReference type="NCBI Taxonomy" id="2716264"/>
    <lineage>
        <taxon>Bacteria</taxon>
        <taxon>Bacillati</taxon>
        <taxon>Bacillota</taxon>
        <taxon>Bacilli</taxon>
        <taxon>Bacillales</taxon>
        <taxon>Paenibacillaceae</taxon>
        <taxon>Paenibacillus</taxon>
    </lineage>
</organism>
<protein>
    <recommendedName>
        <fullName evidence="3">Replication initiator protein A</fullName>
    </recommendedName>
</protein>
<sequence>MVLEKLESKPNANRYMQLNNRAAGPTFPISVDYTFLSDLLNLEKSYANDKTIMFRGNSHPLRMFHVTSMSIRLMMTIFRRFNTEGTLVGMPIHRLYCLMNEEYEDMASKEQFYAEVHKFIQLGLLSITRDGIVYEWKIESFKRDTGRFVLFNPLVFKDSFTSLELGAQKLYLYIVSRNGDKVNAEFKEFIGPNSWIYTLTHKSRPAQVRELLNSLAALEPVAGQPLLLKSTVEKDSLGRWSVSCVVNPAYLIKHIEGAQYRLVPPAKIPYSKTVSRLRILLRYHKIAEIVDYENGKLFLRLAKLLHNASLKTLRFAVTRIKEMLTNSGFTIMGDIVHSLQTEIQDRAFIIFMDIAKETGIYRYLGMGEEGSLDDVRPLQFYRAIKDTFNVKEFKKQCLRAMPILRKRYGDELRSNIIQMHRPPRSELAIHYETFFLEDFLMDLFQQNQKALLA</sequence>
<proteinExistence type="predicted"/>
<evidence type="ECO:0000313" key="2">
    <source>
        <dbReference type="Proteomes" id="UP001165962"/>
    </source>
</evidence>
<accession>A0ABX0JC61</accession>
<dbReference type="EMBL" id="JAAOIW010000011">
    <property type="protein sequence ID" value="NHN33153.1"/>
    <property type="molecule type" value="Genomic_DNA"/>
</dbReference>
<keyword evidence="2" id="KW-1185">Reference proteome</keyword>
<evidence type="ECO:0008006" key="3">
    <source>
        <dbReference type="Google" id="ProtNLM"/>
    </source>
</evidence>
<comment type="caution">
    <text evidence="1">The sequence shown here is derived from an EMBL/GenBank/DDBJ whole genome shotgun (WGS) entry which is preliminary data.</text>
</comment>
<dbReference type="RefSeq" id="WP_166153466.1">
    <property type="nucleotide sequence ID" value="NZ_JAAOIW010000011.1"/>
</dbReference>
<dbReference type="Proteomes" id="UP001165962">
    <property type="component" value="Unassembled WGS sequence"/>
</dbReference>
<gene>
    <name evidence="1" type="ORF">G9U52_25375</name>
</gene>
<evidence type="ECO:0000313" key="1">
    <source>
        <dbReference type="EMBL" id="NHN33153.1"/>
    </source>
</evidence>
<name>A0ABX0JC61_9BACL</name>
<reference evidence="1" key="1">
    <citation type="submission" date="2020-03" db="EMBL/GenBank/DDBJ databases">
        <title>Draft sequencing of Paenibacilllus sp. S3N08.</title>
        <authorList>
            <person name="Kim D.-U."/>
        </authorList>
    </citation>
    <scope>NUCLEOTIDE SEQUENCE</scope>
    <source>
        <strain evidence="1">S3N08</strain>
    </source>
</reference>